<feature type="compositionally biased region" description="Low complexity" evidence="1">
    <location>
        <begin position="111"/>
        <end position="122"/>
    </location>
</feature>
<gene>
    <name evidence="2" type="ORF">ITP53_41665</name>
</gene>
<proteinExistence type="predicted"/>
<feature type="compositionally biased region" description="Basic and acidic residues" evidence="1">
    <location>
        <begin position="41"/>
        <end position="57"/>
    </location>
</feature>
<keyword evidence="3" id="KW-1185">Reference proteome</keyword>
<dbReference type="RefSeq" id="WP_195900986.1">
    <property type="nucleotide sequence ID" value="NZ_JADOGI010000192.1"/>
</dbReference>
<sequence>MTLTDQIKKIAKSKPFYAVTGAGGYAAENLRRLGTRLQQRRREVRETAKDLPGKARETAAPTNISDKAREYADAAVGKLSRLYDDLAVRGRHIISARGHEAAQELEDVSETAAPKTTSGKKTTTSKRGKATTRNPASGGKTVPRA</sequence>
<organism evidence="2 3">
    <name type="scientific">Nonomuraea cypriaca</name>
    <dbReference type="NCBI Taxonomy" id="1187855"/>
    <lineage>
        <taxon>Bacteria</taxon>
        <taxon>Bacillati</taxon>
        <taxon>Actinomycetota</taxon>
        <taxon>Actinomycetes</taxon>
        <taxon>Streptosporangiales</taxon>
        <taxon>Streptosporangiaceae</taxon>
        <taxon>Nonomuraea</taxon>
    </lineage>
</organism>
<comment type="caution">
    <text evidence="2">The sequence shown here is derived from an EMBL/GenBank/DDBJ whole genome shotgun (WGS) entry which is preliminary data.</text>
</comment>
<evidence type="ECO:0000256" key="1">
    <source>
        <dbReference type="SAM" id="MobiDB-lite"/>
    </source>
</evidence>
<evidence type="ECO:0000313" key="2">
    <source>
        <dbReference type="EMBL" id="MBF8192081.1"/>
    </source>
</evidence>
<dbReference type="Proteomes" id="UP000605361">
    <property type="component" value="Unassembled WGS sequence"/>
</dbReference>
<feature type="region of interest" description="Disordered" evidence="1">
    <location>
        <begin position="98"/>
        <end position="145"/>
    </location>
</feature>
<name>A0A931F5H9_9ACTN</name>
<feature type="region of interest" description="Disordered" evidence="1">
    <location>
        <begin position="41"/>
        <end position="61"/>
    </location>
</feature>
<evidence type="ECO:0000313" key="3">
    <source>
        <dbReference type="Proteomes" id="UP000605361"/>
    </source>
</evidence>
<dbReference type="EMBL" id="JADOGI010000192">
    <property type="protein sequence ID" value="MBF8192081.1"/>
    <property type="molecule type" value="Genomic_DNA"/>
</dbReference>
<reference evidence="2" key="1">
    <citation type="submission" date="2020-11" db="EMBL/GenBank/DDBJ databases">
        <title>Whole-genome analyses of Nonomuraea sp. K274.</title>
        <authorList>
            <person name="Veyisoglu A."/>
        </authorList>
    </citation>
    <scope>NUCLEOTIDE SEQUENCE</scope>
    <source>
        <strain evidence="2">K274</strain>
    </source>
</reference>
<dbReference type="AlphaFoldDB" id="A0A931F5H9"/>
<accession>A0A931F5H9</accession>
<protein>
    <submittedName>
        <fullName evidence="2">Uncharacterized protein</fullName>
    </submittedName>
</protein>